<protein>
    <submittedName>
        <fullName evidence="2">DUF1127 domain-containing protein</fullName>
    </submittedName>
</protein>
<dbReference type="RefSeq" id="WP_084486813.1">
    <property type="nucleotide sequence ID" value="NZ_JBHEEN010000001.1"/>
</dbReference>
<sequence length="49" mass="5878">MNNLRTQFSRWMQYRENLRELSGCSDRELYDLGLSRTDIHRVAREAAFA</sequence>
<name>A0A643F4K4_9HYPH</name>
<organism evidence="2">
    <name type="scientific">Brucella pituitosa</name>
    <dbReference type="NCBI Taxonomy" id="571256"/>
    <lineage>
        <taxon>Bacteria</taxon>
        <taxon>Pseudomonadati</taxon>
        <taxon>Pseudomonadota</taxon>
        <taxon>Alphaproteobacteria</taxon>
        <taxon>Hyphomicrobiales</taxon>
        <taxon>Brucellaceae</taxon>
        <taxon>Brucella/Ochrobactrum group</taxon>
        <taxon>Brucella</taxon>
    </lineage>
</organism>
<gene>
    <name evidence="2" type="ORF">F7Q93_07735</name>
</gene>
<reference evidence="2" key="1">
    <citation type="submission" date="2019-09" db="EMBL/GenBank/DDBJ databases">
        <title>Draft genome sequences of 48 bacterial type strains from the CCUG.</title>
        <authorList>
            <person name="Tunovic T."/>
            <person name="Pineiro-Iglesias B."/>
            <person name="Unosson C."/>
            <person name="Inganas E."/>
            <person name="Ohlen M."/>
            <person name="Cardew S."/>
            <person name="Jensie-Markopoulos S."/>
            <person name="Salva-Serra F."/>
            <person name="Jaen-Luchoro D."/>
            <person name="Karlsson R."/>
            <person name="Svensson-Stadler L."/>
            <person name="Chun J."/>
            <person name="Moore E."/>
        </authorList>
    </citation>
    <scope>NUCLEOTIDE SEQUENCE</scope>
    <source>
        <strain evidence="2">CCUG 50899</strain>
    </source>
</reference>
<dbReference type="Pfam" id="PF06568">
    <property type="entry name" value="YjiS-like"/>
    <property type="match status" value="1"/>
</dbReference>
<dbReference type="AlphaFoldDB" id="A0A643F4K4"/>
<feature type="domain" description="YjiS-like" evidence="1">
    <location>
        <begin position="4"/>
        <end position="40"/>
    </location>
</feature>
<comment type="caution">
    <text evidence="2">The sequence shown here is derived from an EMBL/GenBank/DDBJ whole genome shotgun (WGS) entry which is preliminary data.</text>
</comment>
<dbReference type="EMBL" id="VZPE01000002">
    <property type="protein sequence ID" value="KAB0572696.1"/>
    <property type="molecule type" value="Genomic_DNA"/>
</dbReference>
<dbReference type="InterPro" id="IPR009506">
    <property type="entry name" value="YjiS-like"/>
</dbReference>
<proteinExistence type="predicted"/>
<accession>A0A643F4K4</accession>
<evidence type="ECO:0000259" key="1">
    <source>
        <dbReference type="Pfam" id="PF06568"/>
    </source>
</evidence>
<evidence type="ECO:0000313" key="2">
    <source>
        <dbReference type="EMBL" id="KAB0572696.1"/>
    </source>
</evidence>